<dbReference type="AlphaFoldDB" id="K2AWM0"/>
<evidence type="ECO:0000256" key="1">
    <source>
        <dbReference type="SAM" id="Phobius"/>
    </source>
</evidence>
<reference evidence="2" key="1">
    <citation type="journal article" date="2012" name="Science">
        <title>Fermentation, hydrogen, and sulfur metabolism in multiple uncultivated bacterial phyla.</title>
        <authorList>
            <person name="Wrighton K.C."/>
            <person name="Thomas B.C."/>
            <person name="Sharon I."/>
            <person name="Miller C.S."/>
            <person name="Castelle C.J."/>
            <person name="VerBerkmoes N.C."/>
            <person name="Wilkins M.J."/>
            <person name="Hettich R.L."/>
            <person name="Lipton M.S."/>
            <person name="Williams K.H."/>
            <person name="Long P.E."/>
            <person name="Banfield J.F."/>
        </authorList>
    </citation>
    <scope>NUCLEOTIDE SEQUENCE [LARGE SCALE GENOMIC DNA]</scope>
</reference>
<proteinExistence type="predicted"/>
<accession>K2AWM0</accession>
<keyword evidence="1" id="KW-0472">Membrane</keyword>
<protein>
    <submittedName>
        <fullName evidence="2">Uncharacterized protein</fullName>
    </submittedName>
</protein>
<comment type="caution">
    <text evidence="2">The sequence shown here is derived from an EMBL/GenBank/DDBJ whole genome shotgun (WGS) entry which is preliminary data.</text>
</comment>
<evidence type="ECO:0000313" key="2">
    <source>
        <dbReference type="EMBL" id="EKD66152.1"/>
    </source>
</evidence>
<name>K2AWM0_9BACT</name>
<dbReference type="EMBL" id="AMFJ01021648">
    <property type="protein sequence ID" value="EKD66152.1"/>
    <property type="molecule type" value="Genomic_DNA"/>
</dbReference>
<sequence length="154" mass="18672">MKDIFDIKWNLYINLITNDWLIYFFELLAVFLVVFLLSFLVDKLVKFIKKLNAKRLEKMLLKKKYIEIISNLESKDRDFLKKLSFNVRDYFEKAKIIEKPTKKTATELRTWKYIALDNFFINCRDLEFSKENNNKEILQKLQSEAIKIIQNNFL</sequence>
<gene>
    <name evidence="2" type="ORF">ACD_49C00062G0016</name>
</gene>
<keyword evidence="1" id="KW-1133">Transmembrane helix</keyword>
<feature type="transmembrane region" description="Helical" evidence="1">
    <location>
        <begin position="20"/>
        <end position="41"/>
    </location>
</feature>
<organism evidence="2">
    <name type="scientific">uncultured bacterium</name>
    <name type="common">gcode 4</name>
    <dbReference type="NCBI Taxonomy" id="1234023"/>
    <lineage>
        <taxon>Bacteria</taxon>
        <taxon>environmental samples</taxon>
    </lineage>
</organism>
<keyword evidence="1" id="KW-0812">Transmembrane</keyword>